<evidence type="ECO:0000313" key="7">
    <source>
        <dbReference type="EMBL" id="NVP02939.1"/>
    </source>
</evidence>
<dbReference type="PANTHER" id="PTHR23502">
    <property type="entry name" value="MAJOR FACILITATOR SUPERFAMILY"/>
    <property type="match status" value="1"/>
</dbReference>
<dbReference type="Proteomes" id="UP000533429">
    <property type="component" value="Unassembled WGS sequence"/>
</dbReference>
<dbReference type="AlphaFoldDB" id="A0A850R678"/>
<gene>
    <name evidence="7" type="ORF">HWA77_22270</name>
</gene>
<feature type="transmembrane region" description="Helical" evidence="5">
    <location>
        <begin position="100"/>
        <end position="122"/>
    </location>
</feature>
<feature type="domain" description="Major facilitator superfamily (MFS) profile" evidence="6">
    <location>
        <begin position="9"/>
        <end position="141"/>
    </location>
</feature>
<comment type="subcellular location">
    <subcellularLocation>
        <location evidence="1">Membrane</location>
        <topology evidence="1">Multi-pass membrane protein</topology>
    </subcellularLocation>
</comment>
<feature type="non-terminal residue" evidence="7">
    <location>
        <position position="141"/>
    </location>
</feature>
<reference evidence="7 8" key="1">
    <citation type="submission" date="2020-06" db="EMBL/GenBank/DDBJ databases">
        <title>Photobacterium damselae subsp. damselae comparative genomics.</title>
        <authorList>
            <person name="Osorio C.R."/>
        </authorList>
    </citation>
    <scope>NUCLEOTIDE SEQUENCE [LARGE SCALE GENOMIC DNA]</scope>
    <source>
        <strain evidence="7 8">TW250/03</strain>
    </source>
</reference>
<dbReference type="PROSITE" id="PS50850">
    <property type="entry name" value="MFS"/>
    <property type="match status" value="1"/>
</dbReference>
<feature type="transmembrane region" description="Helical" evidence="5">
    <location>
        <begin position="43"/>
        <end position="63"/>
    </location>
</feature>
<evidence type="ECO:0000313" key="8">
    <source>
        <dbReference type="Proteomes" id="UP000533429"/>
    </source>
</evidence>
<feature type="transmembrane region" description="Helical" evidence="5">
    <location>
        <begin position="75"/>
        <end position="94"/>
    </location>
</feature>
<accession>A0A850R678</accession>
<evidence type="ECO:0000256" key="1">
    <source>
        <dbReference type="ARBA" id="ARBA00004141"/>
    </source>
</evidence>
<evidence type="ECO:0000256" key="5">
    <source>
        <dbReference type="SAM" id="Phobius"/>
    </source>
</evidence>
<evidence type="ECO:0000256" key="3">
    <source>
        <dbReference type="ARBA" id="ARBA00022989"/>
    </source>
</evidence>
<keyword evidence="2 5" id="KW-0812">Transmembrane</keyword>
<keyword evidence="3 5" id="KW-1133">Transmembrane helix</keyword>
<dbReference type="InterPro" id="IPR020846">
    <property type="entry name" value="MFS_dom"/>
</dbReference>
<dbReference type="PANTHER" id="PTHR23502:SF162">
    <property type="entry name" value="INNER MEMBRANE TRANSPORT PROTEIN YDHC"/>
    <property type="match status" value="1"/>
</dbReference>
<protein>
    <submittedName>
        <fullName evidence="7">MFS transporter</fullName>
    </submittedName>
</protein>
<dbReference type="SUPFAM" id="SSF103473">
    <property type="entry name" value="MFS general substrate transporter"/>
    <property type="match status" value="1"/>
</dbReference>
<dbReference type="GO" id="GO:0005886">
    <property type="term" value="C:plasma membrane"/>
    <property type="evidence" value="ECO:0007669"/>
    <property type="project" value="TreeGrafter"/>
</dbReference>
<name>A0A850R678_PHODD</name>
<sequence length="141" mass="15351">MNQQPSKMTLIWFACLSMLGFLATDMYLPAFETIRVAFGTTQSLIGLTLSVFLLGMALGQLVYGPLSDRIGRKKVLLGGMALFSVATLLCSIAPNIETFLIARFVQALGACSATVIWQAVVVDRYHGKTSERIFATIMPLV</sequence>
<dbReference type="Gene3D" id="1.20.1720.10">
    <property type="entry name" value="Multidrug resistance protein D"/>
    <property type="match status" value="1"/>
</dbReference>
<evidence type="ECO:0000256" key="4">
    <source>
        <dbReference type="ARBA" id="ARBA00023136"/>
    </source>
</evidence>
<keyword evidence="4 5" id="KW-0472">Membrane</keyword>
<feature type="transmembrane region" description="Helical" evidence="5">
    <location>
        <begin position="9"/>
        <end position="31"/>
    </location>
</feature>
<organism evidence="7 8">
    <name type="scientific">Photobacterium damselae subsp. damselae</name>
    <name type="common">Listonella damsela</name>
    <dbReference type="NCBI Taxonomy" id="85581"/>
    <lineage>
        <taxon>Bacteria</taxon>
        <taxon>Pseudomonadati</taxon>
        <taxon>Pseudomonadota</taxon>
        <taxon>Gammaproteobacteria</taxon>
        <taxon>Vibrionales</taxon>
        <taxon>Vibrionaceae</taxon>
        <taxon>Photobacterium</taxon>
    </lineage>
</organism>
<proteinExistence type="predicted"/>
<evidence type="ECO:0000256" key="2">
    <source>
        <dbReference type="ARBA" id="ARBA00022692"/>
    </source>
</evidence>
<dbReference type="EMBL" id="JABXOR010001440">
    <property type="protein sequence ID" value="NVP02939.1"/>
    <property type="molecule type" value="Genomic_DNA"/>
</dbReference>
<dbReference type="GO" id="GO:1990961">
    <property type="term" value="P:xenobiotic detoxification by transmembrane export across the plasma membrane"/>
    <property type="evidence" value="ECO:0007669"/>
    <property type="project" value="TreeGrafter"/>
</dbReference>
<evidence type="ECO:0000259" key="6">
    <source>
        <dbReference type="PROSITE" id="PS50850"/>
    </source>
</evidence>
<dbReference type="InterPro" id="IPR036259">
    <property type="entry name" value="MFS_trans_sf"/>
</dbReference>
<dbReference type="GO" id="GO:0022857">
    <property type="term" value="F:transmembrane transporter activity"/>
    <property type="evidence" value="ECO:0007669"/>
    <property type="project" value="InterPro"/>
</dbReference>
<dbReference type="InterPro" id="IPR011701">
    <property type="entry name" value="MFS"/>
</dbReference>
<dbReference type="Pfam" id="PF07690">
    <property type="entry name" value="MFS_1"/>
    <property type="match status" value="1"/>
</dbReference>
<comment type="caution">
    <text evidence="7">The sequence shown here is derived from an EMBL/GenBank/DDBJ whole genome shotgun (WGS) entry which is preliminary data.</text>
</comment>